<comment type="caution">
    <text evidence="2">The sequence shown here is derived from an EMBL/GenBank/DDBJ whole genome shotgun (WGS) entry which is preliminary data.</text>
</comment>
<organism evidence="2 3">
    <name type="scientific">Linnemannia schmuckeri</name>
    <dbReference type="NCBI Taxonomy" id="64567"/>
    <lineage>
        <taxon>Eukaryota</taxon>
        <taxon>Fungi</taxon>
        <taxon>Fungi incertae sedis</taxon>
        <taxon>Mucoromycota</taxon>
        <taxon>Mortierellomycotina</taxon>
        <taxon>Mortierellomycetes</taxon>
        <taxon>Mortierellales</taxon>
        <taxon>Mortierellaceae</taxon>
        <taxon>Linnemannia</taxon>
    </lineage>
</organism>
<evidence type="ECO:0000313" key="2">
    <source>
        <dbReference type="EMBL" id="KAF9137622.1"/>
    </source>
</evidence>
<feature type="compositionally biased region" description="Low complexity" evidence="1">
    <location>
        <begin position="10"/>
        <end position="25"/>
    </location>
</feature>
<accession>A0A9P5RQY1</accession>
<feature type="compositionally biased region" description="Basic residues" evidence="1">
    <location>
        <begin position="102"/>
        <end position="114"/>
    </location>
</feature>
<name>A0A9P5RQY1_9FUNG</name>
<feature type="compositionally biased region" description="Polar residues" evidence="1">
    <location>
        <begin position="76"/>
        <end position="85"/>
    </location>
</feature>
<evidence type="ECO:0000256" key="1">
    <source>
        <dbReference type="SAM" id="MobiDB-lite"/>
    </source>
</evidence>
<gene>
    <name evidence="2" type="ORF">BG015_002668</name>
</gene>
<reference evidence="2" key="1">
    <citation type="journal article" date="2020" name="Fungal Divers.">
        <title>Resolving the Mortierellaceae phylogeny through synthesis of multi-gene phylogenetics and phylogenomics.</title>
        <authorList>
            <person name="Vandepol N."/>
            <person name="Liber J."/>
            <person name="Desiro A."/>
            <person name="Na H."/>
            <person name="Kennedy M."/>
            <person name="Barry K."/>
            <person name="Grigoriev I.V."/>
            <person name="Miller A.N."/>
            <person name="O'Donnell K."/>
            <person name="Stajich J.E."/>
            <person name="Bonito G."/>
        </authorList>
    </citation>
    <scope>NUCLEOTIDE SEQUENCE</scope>
    <source>
        <strain evidence="2">NRRL 6426</strain>
    </source>
</reference>
<dbReference type="AlphaFoldDB" id="A0A9P5RQY1"/>
<feature type="region of interest" description="Disordered" evidence="1">
    <location>
        <begin position="76"/>
        <end position="124"/>
    </location>
</feature>
<keyword evidence="3" id="KW-1185">Reference proteome</keyword>
<proteinExistence type="predicted"/>
<dbReference type="Proteomes" id="UP000748756">
    <property type="component" value="Unassembled WGS sequence"/>
</dbReference>
<protein>
    <submittedName>
        <fullName evidence="2">Uncharacterized protein</fullName>
    </submittedName>
</protein>
<sequence length="124" mass="13542">MPSTSSIPRPTMSATNTSPTTASSSLPHNSLITSTLAQVAKYNDPSLVARLGRRRRHMAGMHGTRLQRQLKLMQRSQPQHSSQLLGLNGLPSGFASQGGHFRMTRRKSRRRIGVKKGQEGAQPA</sequence>
<evidence type="ECO:0000313" key="3">
    <source>
        <dbReference type="Proteomes" id="UP000748756"/>
    </source>
</evidence>
<dbReference type="EMBL" id="JAAAUQ010001544">
    <property type="protein sequence ID" value="KAF9137622.1"/>
    <property type="molecule type" value="Genomic_DNA"/>
</dbReference>
<feature type="region of interest" description="Disordered" evidence="1">
    <location>
        <begin position="1"/>
        <end position="29"/>
    </location>
</feature>
<feature type="non-terminal residue" evidence="2">
    <location>
        <position position="124"/>
    </location>
</feature>